<dbReference type="WBParaSite" id="PDA_v2.g608.t1">
    <property type="protein sequence ID" value="PDA_v2.g608.t1"/>
    <property type="gene ID" value="PDA_v2.g608"/>
</dbReference>
<dbReference type="AlphaFoldDB" id="A0A914R3Q5"/>
<accession>A0A914R3Q5</accession>
<evidence type="ECO:0000313" key="2">
    <source>
        <dbReference type="Proteomes" id="UP000887578"/>
    </source>
</evidence>
<feature type="compositionally biased region" description="Acidic residues" evidence="1">
    <location>
        <begin position="47"/>
        <end position="64"/>
    </location>
</feature>
<organism evidence="2 3">
    <name type="scientific">Panagrolaimus davidi</name>
    <dbReference type="NCBI Taxonomy" id="227884"/>
    <lineage>
        <taxon>Eukaryota</taxon>
        <taxon>Metazoa</taxon>
        <taxon>Ecdysozoa</taxon>
        <taxon>Nematoda</taxon>
        <taxon>Chromadorea</taxon>
        <taxon>Rhabditida</taxon>
        <taxon>Tylenchina</taxon>
        <taxon>Panagrolaimomorpha</taxon>
        <taxon>Panagrolaimoidea</taxon>
        <taxon>Panagrolaimidae</taxon>
        <taxon>Panagrolaimus</taxon>
    </lineage>
</organism>
<sequence>MEPVVIQDADHIVRFSHEFYVNNLEFITARYQNELEVKRSKERENQAEDIEMEAEEVEESEPVDEQQPPEKQQQPQEPQEPSEGAIVFETVEFERLEKMPTY</sequence>
<protein>
    <submittedName>
        <fullName evidence="3">Uncharacterized protein</fullName>
    </submittedName>
</protein>
<name>A0A914R3Q5_9BILA</name>
<evidence type="ECO:0000313" key="3">
    <source>
        <dbReference type="WBParaSite" id="PDA_v2.g608.t1"/>
    </source>
</evidence>
<proteinExistence type="predicted"/>
<feature type="compositionally biased region" description="Low complexity" evidence="1">
    <location>
        <begin position="65"/>
        <end position="83"/>
    </location>
</feature>
<dbReference type="Proteomes" id="UP000887578">
    <property type="component" value="Unplaced"/>
</dbReference>
<reference evidence="3" key="1">
    <citation type="submission" date="2022-11" db="UniProtKB">
        <authorList>
            <consortium name="WormBaseParasite"/>
        </authorList>
    </citation>
    <scope>IDENTIFICATION</scope>
</reference>
<feature type="region of interest" description="Disordered" evidence="1">
    <location>
        <begin position="35"/>
        <end position="86"/>
    </location>
</feature>
<keyword evidence="2" id="KW-1185">Reference proteome</keyword>
<feature type="compositionally biased region" description="Basic and acidic residues" evidence="1">
    <location>
        <begin position="35"/>
        <end position="46"/>
    </location>
</feature>
<evidence type="ECO:0000256" key="1">
    <source>
        <dbReference type="SAM" id="MobiDB-lite"/>
    </source>
</evidence>